<dbReference type="AlphaFoldDB" id="A0A8B6DUU7"/>
<sequence>MQFLLKSFEKCKDPLACVCGKSIFNQGVQPSNDCNVPCPTMSGDICGGHFRLAVYNITDESIPIIISQKGTTTLPISSKQAEHLDCTCPCSFTTSKWDFLRDINITKDQLFDILKSEVDELQQNLTVDVKATSAYKNTKKSASDRRTSSMLMGLAGGFIICISTVLIISSDIIHVYNSINTKTRPLG</sequence>
<evidence type="ECO:0000313" key="3">
    <source>
        <dbReference type="Proteomes" id="UP000596742"/>
    </source>
</evidence>
<evidence type="ECO:0000313" key="2">
    <source>
        <dbReference type="EMBL" id="VDI23797.1"/>
    </source>
</evidence>
<feature type="transmembrane region" description="Helical" evidence="1">
    <location>
        <begin position="149"/>
        <end position="168"/>
    </location>
</feature>
<evidence type="ECO:0008006" key="4">
    <source>
        <dbReference type="Google" id="ProtNLM"/>
    </source>
</evidence>
<keyword evidence="3" id="KW-1185">Reference proteome</keyword>
<organism evidence="2 3">
    <name type="scientific">Mytilus galloprovincialis</name>
    <name type="common">Mediterranean mussel</name>
    <dbReference type="NCBI Taxonomy" id="29158"/>
    <lineage>
        <taxon>Eukaryota</taxon>
        <taxon>Metazoa</taxon>
        <taxon>Spiralia</taxon>
        <taxon>Lophotrochozoa</taxon>
        <taxon>Mollusca</taxon>
        <taxon>Bivalvia</taxon>
        <taxon>Autobranchia</taxon>
        <taxon>Pteriomorphia</taxon>
        <taxon>Mytilida</taxon>
        <taxon>Mytiloidea</taxon>
        <taxon>Mytilidae</taxon>
        <taxon>Mytilinae</taxon>
        <taxon>Mytilus</taxon>
    </lineage>
</organism>
<dbReference type="OrthoDB" id="2019572at2759"/>
<protein>
    <recommendedName>
        <fullName evidence="4">WSC domain-containing protein</fullName>
    </recommendedName>
</protein>
<name>A0A8B6DUU7_MYTGA</name>
<gene>
    <name evidence="2" type="ORF">MGAL_10B003767</name>
</gene>
<keyword evidence="1" id="KW-0812">Transmembrane</keyword>
<comment type="caution">
    <text evidence="2">The sequence shown here is derived from an EMBL/GenBank/DDBJ whole genome shotgun (WGS) entry which is preliminary data.</text>
</comment>
<reference evidence="2" key="1">
    <citation type="submission" date="2018-11" db="EMBL/GenBank/DDBJ databases">
        <authorList>
            <person name="Alioto T."/>
            <person name="Alioto T."/>
        </authorList>
    </citation>
    <scope>NUCLEOTIDE SEQUENCE</scope>
</reference>
<keyword evidence="1" id="KW-1133">Transmembrane helix</keyword>
<accession>A0A8B6DUU7</accession>
<keyword evidence="1" id="KW-0472">Membrane</keyword>
<dbReference type="EMBL" id="UYJE01003967">
    <property type="protein sequence ID" value="VDI23797.1"/>
    <property type="molecule type" value="Genomic_DNA"/>
</dbReference>
<proteinExistence type="predicted"/>
<evidence type="ECO:0000256" key="1">
    <source>
        <dbReference type="SAM" id="Phobius"/>
    </source>
</evidence>
<dbReference type="Proteomes" id="UP000596742">
    <property type="component" value="Unassembled WGS sequence"/>
</dbReference>